<comment type="caution">
    <text evidence="2">The sequence shown here is derived from an EMBL/GenBank/DDBJ whole genome shotgun (WGS) entry which is preliminary data.</text>
</comment>
<name>A0AAV8Z122_9CUCU</name>
<dbReference type="PANTHER" id="PTHR47326">
    <property type="entry name" value="TRANSPOSABLE ELEMENT TC3 TRANSPOSASE-LIKE PROTEIN"/>
    <property type="match status" value="1"/>
</dbReference>
<sequence>MDNKSETLQAEFGRGGGPGKNRGDPIKDSYDVPDQRIADHPVHSVYIVEENPKLSVRKRSAQIDISKTHIQRILAENKFKAFKPKIIHTLEVGDDARRLDFCLEIGARLTVDMNFHKKYVCNFSAGWETTWACVMTISTPAAALTGVPLLFHWHSSETKAVLFPSLLKGIQVVSQSALDLQKCSAAMVVGCIKGWWQSWQAELPL</sequence>
<keyword evidence="3" id="KW-1185">Reference proteome</keyword>
<organism evidence="2 3">
    <name type="scientific">Aromia moschata</name>
    <dbReference type="NCBI Taxonomy" id="1265417"/>
    <lineage>
        <taxon>Eukaryota</taxon>
        <taxon>Metazoa</taxon>
        <taxon>Ecdysozoa</taxon>
        <taxon>Arthropoda</taxon>
        <taxon>Hexapoda</taxon>
        <taxon>Insecta</taxon>
        <taxon>Pterygota</taxon>
        <taxon>Neoptera</taxon>
        <taxon>Endopterygota</taxon>
        <taxon>Coleoptera</taxon>
        <taxon>Polyphaga</taxon>
        <taxon>Cucujiformia</taxon>
        <taxon>Chrysomeloidea</taxon>
        <taxon>Cerambycidae</taxon>
        <taxon>Cerambycinae</taxon>
        <taxon>Callichromatini</taxon>
        <taxon>Aromia</taxon>
    </lineage>
</organism>
<dbReference type="Proteomes" id="UP001162162">
    <property type="component" value="Unassembled WGS sequence"/>
</dbReference>
<evidence type="ECO:0000313" key="2">
    <source>
        <dbReference type="EMBL" id="KAJ8956892.1"/>
    </source>
</evidence>
<evidence type="ECO:0000256" key="1">
    <source>
        <dbReference type="SAM" id="MobiDB-lite"/>
    </source>
</evidence>
<gene>
    <name evidence="2" type="ORF">NQ318_014309</name>
</gene>
<accession>A0AAV8Z122</accession>
<dbReference type="EMBL" id="JAPWTK010000027">
    <property type="protein sequence ID" value="KAJ8956892.1"/>
    <property type="molecule type" value="Genomic_DNA"/>
</dbReference>
<dbReference type="PANTHER" id="PTHR47326:SF1">
    <property type="entry name" value="HTH PSQ-TYPE DOMAIN-CONTAINING PROTEIN"/>
    <property type="match status" value="1"/>
</dbReference>
<proteinExistence type="predicted"/>
<protein>
    <submittedName>
        <fullName evidence="2">Uncharacterized protein</fullName>
    </submittedName>
</protein>
<dbReference type="AlphaFoldDB" id="A0AAV8Z122"/>
<feature type="region of interest" description="Disordered" evidence="1">
    <location>
        <begin position="1"/>
        <end position="31"/>
    </location>
</feature>
<feature type="compositionally biased region" description="Basic and acidic residues" evidence="1">
    <location>
        <begin position="21"/>
        <end position="31"/>
    </location>
</feature>
<evidence type="ECO:0000313" key="3">
    <source>
        <dbReference type="Proteomes" id="UP001162162"/>
    </source>
</evidence>
<reference evidence="2" key="1">
    <citation type="journal article" date="2023" name="Insect Mol. Biol.">
        <title>Genome sequencing provides insights into the evolution of gene families encoding plant cell wall-degrading enzymes in longhorned beetles.</title>
        <authorList>
            <person name="Shin N.R."/>
            <person name="Okamura Y."/>
            <person name="Kirsch R."/>
            <person name="Pauchet Y."/>
        </authorList>
    </citation>
    <scope>NUCLEOTIDE SEQUENCE</scope>
    <source>
        <strain evidence="2">AMC_N1</strain>
    </source>
</reference>